<dbReference type="HOGENOM" id="CLU_2447911_0_0_0"/>
<dbReference type="InParanoid" id="C1F4S7"/>
<reference evidence="1 2" key="1">
    <citation type="journal article" date="2009" name="Appl. Environ. Microbiol.">
        <title>Three genomes from the phylum Acidobacteria provide insight into the lifestyles of these microorganisms in soils.</title>
        <authorList>
            <person name="Ward N.L."/>
            <person name="Challacombe J.F."/>
            <person name="Janssen P.H."/>
            <person name="Henrissat B."/>
            <person name="Coutinho P.M."/>
            <person name="Wu M."/>
            <person name="Xie G."/>
            <person name="Haft D.H."/>
            <person name="Sait M."/>
            <person name="Badger J."/>
            <person name="Barabote R.D."/>
            <person name="Bradley B."/>
            <person name="Brettin T.S."/>
            <person name="Brinkac L.M."/>
            <person name="Bruce D."/>
            <person name="Creasy T."/>
            <person name="Daugherty S.C."/>
            <person name="Davidsen T.M."/>
            <person name="DeBoy R.T."/>
            <person name="Detter J.C."/>
            <person name="Dodson R.J."/>
            <person name="Durkin A.S."/>
            <person name="Ganapathy A."/>
            <person name="Gwinn-Giglio M."/>
            <person name="Han C.S."/>
            <person name="Khouri H."/>
            <person name="Kiss H."/>
            <person name="Kothari S.P."/>
            <person name="Madupu R."/>
            <person name="Nelson K.E."/>
            <person name="Nelson W.C."/>
            <person name="Paulsen I."/>
            <person name="Penn K."/>
            <person name="Ren Q."/>
            <person name="Rosovitz M.J."/>
            <person name="Selengut J.D."/>
            <person name="Shrivastava S."/>
            <person name="Sullivan S.A."/>
            <person name="Tapia R."/>
            <person name="Thompson L.S."/>
            <person name="Watkins K.L."/>
            <person name="Yang Q."/>
            <person name="Yu C."/>
            <person name="Zafar N."/>
            <person name="Zhou L."/>
            <person name="Kuske C.R."/>
        </authorList>
    </citation>
    <scope>NUCLEOTIDE SEQUENCE [LARGE SCALE GENOMIC DNA]</scope>
    <source>
        <strain evidence="2">ATCC 51196 / DSM 11244 / BCRC 80197 / JCM 7670 / NBRC 15755 / NCIMB 13165 / 161</strain>
    </source>
</reference>
<proteinExistence type="predicted"/>
<keyword evidence="2" id="KW-1185">Reference proteome</keyword>
<gene>
    <name evidence="1" type="ordered locus">ACP_1198</name>
</gene>
<sequence>MQNCETIFIPAFVKWIVLMIHSIGHVRNDSNIDMLGIGEGEERRGLHFNRQDAGHRVARKLLHRFSVRCVGRPNCPLNDRPTQATEFVR</sequence>
<name>C1F4S7_ACIC5</name>
<dbReference type="EMBL" id="CP001472">
    <property type="protein sequence ID" value="ACO33264.1"/>
    <property type="molecule type" value="Genomic_DNA"/>
</dbReference>
<evidence type="ECO:0000313" key="2">
    <source>
        <dbReference type="Proteomes" id="UP000002207"/>
    </source>
</evidence>
<dbReference type="KEGG" id="aca:ACP_1198"/>
<dbReference type="AlphaFoldDB" id="C1F4S7"/>
<protein>
    <submittedName>
        <fullName evidence="1">Uncharacterized protein</fullName>
    </submittedName>
</protein>
<evidence type="ECO:0000313" key="1">
    <source>
        <dbReference type="EMBL" id="ACO33264.1"/>
    </source>
</evidence>
<accession>C1F4S7</accession>
<dbReference type="Proteomes" id="UP000002207">
    <property type="component" value="Chromosome"/>
</dbReference>
<organism evidence="1 2">
    <name type="scientific">Acidobacterium capsulatum (strain ATCC 51196 / DSM 11244 / BCRC 80197 / JCM 7670 / NBRC 15755 / NCIMB 13165 / 161)</name>
    <dbReference type="NCBI Taxonomy" id="240015"/>
    <lineage>
        <taxon>Bacteria</taxon>
        <taxon>Pseudomonadati</taxon>
        <taxon>Acidobacteriota</taxon>
        <taxon>Terriglobia</taxon>
        <taxon>Terriglobales</taxon>
        <taxon>Acidobacteriaceae</taxon>
        <taxon>Acidobacterium</taxon>
    </lineage>
</organism>